<dbReference type="InterPro" id="IPR045266">
    <property type="entry name" value="DOH_DOMON"/>
</dbReference>
<evidence type="ECO:0000256" key="9">
    <source>
        <dbReference type="ARBA" id="ARBA00023033"/>
    </source>
</evidence>
<feature type="signal peptide" evidence="14">
    <location>
        <begin position="1"/>
        <end position="20"/>
    </location>
</feature>
<dbReference type="PROSITE" id="PS00084">
    <property type="entry name" value="CU2_MONOOXYGENASE_1"/>
    <property type="match status" value="1"/>
</dbReference>
<evidence type="ECO:0000256" key="8">
    <source>
        <dbReference type="ARBA" id="ARBA00023008"/>
    </source>
</evidence>
<dbReference type="InterPro" id="IPR000945">
    <property type="entry name" value="DBH-like"/>
</dbReference>
<dbReference type="Pfam" id="PF01082">
    <property type="entry name" value="Cu2_monooxygen"/>
    <property type="match status" value="1"/>
</dbReference>
<dbReference type="SMART" id="SM00664">
    <property type="entry name" value="DoH"/>
    <property type="match status" value="1"/>
</dbReference>
<dbReference type="InterPro" id="IPR005018">
    <property type="entry name" value="DOMON_domain"/>
</dbReference>
<feature type="chain" id="PRO_5046411914" evidence="14">
    <location>
        <begin position="21"/>
        <end position="461"/>
    </location>
</feature>
<evidence type="ECO:0000256" key="10">
    <source>
        <dbReference type="ARBA" id="ARBA00023136"/>
    </source>
</evidence>
<keyword evidence="11" id="KW-1015">Disulfide bond</keyword>
<evidence type="ECO:0000256" key="2">
    <source>
        <dbReference type="ARBA" id="ARBA00004167"/>
    </source>
</evidence>
<keyword evidence="5" id="KW-0479">Metal-binding</keyword>
<gene>
    <name evidence="17" type="primary">LOC101848356</name>
</gene>
<dbReference type="PANTHER" id="PTHR10157">
    <property type="entry name" value="DOPAMINE BETA HYDROXYLASE RELATED"/>
    <property type="match status" value="1"/>
</dbReference>
<dbReference type="SUPFAM" id="SSF49742">
    <property type="entry name" value="PHM/PNGase F"/>
    <property type="match status" value="2"/>
</dbReference>
<organism evidence="16 17">
    <name type="scientific">Aplysia californica</name>
    <name type="common">California sea hare</name>
    <dbReference type="NCBI Taxonomy" id="6500"/>
    <lineage>
        <taxon>Eukaryota</taxon>
        <taxon>Metazoa</taxon>
        <taxon>Spiralia</taxon>
        <taxon>Lophotrochozoa</taxon>
        <taxon>Mollusca</taxon>
        <taxon>Gastropoda</taxon>
        <taxon>Heterobranchia</taxon>
        <taxon>Euthyneura</taxon>
        <taxon>Tectipleura</taxon>
        <taxon>Aplysiida</taxon>
        <taxon>Aplysioidea</taxon>
        <taxon>Aplysiidae</taxon>
        <taxon>Aplysia</taxon>
    </lineage>
</organism>
<evidence type="ECO:0000256" key="4">
    <source>
        <dbReference type="ARBA" id="ARBA00022692"/>
    </source>
</evidence>
<evidence type="ECO:0000256" key="3">
    <source>
        <dbReference type="ARBA" id="ARBA00010676"/>
    </source>
</evidence>
<dbReference type="Pfam" id="PF03351">
    <property type="entry name" value="DOMON"/>
    <property type="match status" value="1"/>
</dbReference>
<keyword evidence="16" id="KW-1185">Reference proteome</keyword>
<evidence type="ECO:0000256" key="7">
    <source>
        <dbReference type="ARBA" id="ARBA00023002"/>
    </source>
</evidence>
<evidence type="ECO:0000256" key="13">
    <source>
        <dbReference type="SAM" id="MobiDB-lite"/>
    </source>
</evidence>
<comment type="similarity">
    <text evidence="3">Belongs to the copper type II ascorbate-dependent monooxygenase family.</text>
</comment>
<keyword evidence="7" id="KW-0560">Oxidoreductase</keyword>
<keyword evidence="10" id="KW-0472">Membrane</keyword>
<keyword evidence="8" id="KW-0186">Copper</keyword>
<evidence type="ECO:0000256" key="5">
    <source>
        <dbReference type="ARBA" id="ARBA00022723"/>
    </source>
</evidence>
<evidence type="ECO:0000256" key="11">
    <source>
        <dbReference type="ARBA" id="ARBA00023157"/>
    </source>
</evidence>
<dbReference type="Gene3D" id="2.60.120.310">
    <property type="entry name" value="Copper type II, ascorbate-dependent monooxygenase, N-terminal domain"/>
    <property type="match status" value="1"/>
</dbReference>
<feature type="domain" description="DOMON" evidence="15">
    <location>
        <begin position="31"/>
        <end position="150"/>
    </location>
</feature>
<dbReference type="PRINTS" id="PR00767">
    <property type="entry name" value="DBMONOXGNASE"/>
</dbReference>
<dbReference type="PROSITE" id="PS50836">
    <property type="entry name" value="DOMON"/>
    <property type="match status" value="1"/>
</dbReference>
<feature type="region of interest" description="Disordered" evidence="13">
    <location>
        <begin position="430"/>
        <end position="461"/>
    </location>
</feature>
<dbReference type="InterPro" id="IPR000323">
    <property type="entry name" value="Cu2_ascorb_mOase_N"/>
</dbReference>
<dbReference type="Proteomes" id="UP000694888">
    <property type="component" value="Unplaced"/>
</dbReference>
<keyword evidence="14" id="KW-0732">Signal</keyword>
<proteinExistence type="inferred from homology"/>
<evidence type="ECO:0000259" key="15">
    <source>
        <dbReference type="PROSITE" id="PS50836"/>
    </source>
</evidence>
<feature type="compositionally biased region" description="Polar residues" evidence="13">
    <location>
        <begin position="430"/>
        <end position="444"/>
    </location>
</feature>
<dbReference type="RefSeq" id="XP_035825847.1">
    <property type="nucleotide sequence ID" value="XM_035969954.1"/>
</dbReference>
<evidence type="ECO:0000256" key="12">
    <source>
        <dbReference type="ARBA" id="ARBA00023180"/>
    </source>
</evidence>
<sequence length="461" mass="52268">MWSGIDIVAMLSLLTLSTMGHQYEVYLDPKGRFRFQWSVDYHREMVEVRLSARATDRSWFAVGFSDYGNVTLADLLVLWTDKEKKYHTVDAHTDKHGTLEADHQQDYHVTAVTSTRGGGVVLSFKRRFDTCDTEDYTLDRGTTHILYIEAPPGWEEGESPLGKRITEFPSGLQRVQLLKPEVPPQILPADTWTFEIRAPQILVPAKETTYWWHTTILPNIPEKHHIIRYEGVIGEGSHDLVHHMEVFHCPLDKGSSIPYFSGPGLGEGKPHGLEVCREVIGAWAMGAEVTCPVPIFVSRDGRMDTSGIRFYVTSQLRPQEAGIMELGLEYTNKMAIPPGQRRFQLTGYCVHDCTRLGLPPGGIRVFASQLHTHLTGRRVVTRHVRRGRELRVLNEDKHYSQHFQEIRRLQPPVAVYPGDDLLTTCEYDTTSRPNVTVDPSQSLSEDPDIPHKLEGSIPDQV</sequence>
<evidence type="ECO:0000256" key="6">
    <source>
        <dbReference type="ARBA" id="ARBA00022989"/>
    </source>
</evidence>
<evidence type="ECO:0000256" key="1">
    <source>
        <dbReference type="ARBA" id="ARBA00001973"/>
    </source>
</evidence>
<keyword evidence="12" id="KW-0325">Glycoprotein</keyword>
<comment type="subcellular location">
    <subcellularLocation>
        <location evidence="2">Membrane</location>
        <topology evidence="2">Single-pass membrane protein</topology>
    </subcellularLocation>
</comment>
<dbReference type="Pfam" id="PF03712">
    <property type="entry name" value="Cu2_monoox_C"/>
    <property type="match status" value="1"/>
</dbReference>
<reference evidence="17" key="1">
    <citation type="submission" date="2025-08" db="UniProtKB">
        <authorList>
            <consortium name="RefSeq"/>
        </authorList>
    </citation>
    <scope>IDENTIFICATION</scope>
</reference>
<dbReference type="InterPro" id="IPR008977">
    <property type="entry name" value="PHM/PNGase_F_dom_sf"/>
</dbReference>
<accession>A0ABM1VTV5</accession>
<dbReference type="Gene3D" id="2.60.120.230">
    <property type="match status" value="1"/>
</dbReference>
<dbReference type="InterPro" id="IPR014784">
    <property type="entry name" value="Cu2_ascorb_mOase-like_C"/>
</dbReference>
<keyword evidence="9" id="KW-0503">Monooxygenase</keyword>
<protein>
    <submittedName>
        <fullName evidence="17">Dopamine beta-hydroxylase-like</fullName>
    </submittedName>
</protein>
<name>A0ABM1VTV5_APLCA</name>
<evidence type="ECO:0000313" key="16">
    <source>
        <dbReference type="Proteomes" id="UP000694888"/>
    </source>
</evidence>
<keyword evidence="4" id="KW-0812">Transmembrane</keyword>
<evidence type="ECO:0000256" key="14">
    <source>
        <dbReference type="SAM" id="SignalP"/>
    </source>
</evidence>
<dbReference type="GeneID" id="101848356"/>
<keyword evidence="6" id="KW-1133">Transmembrane helix</keyword>
<dbReference type="InterPro" id="IPR036939">
    <property type="entry name" value="Cu2_ascorb_mOase_N_sf"/>
</dbReference>
<dbReference type="PANTHER" id="PTHR10157:SF29">
    <property type="entry name" value="DOPAMINE BETA-HYDROXYLASE"/>
    <property type="match status" value="1"/>
</dbReference>
<dbReference type="InterPro" id="IPR020611">
    <property type="entry name" value="Cu2_ascorb_mOase_CS-1"/>
</dbReference>
<dbReference type="CDD" id="cd09631">
    <property type="entry name" value="DOMON_DOH"/>
    <property type="match status" value="1"/>
</dbReference>
<dbReference type="InterPro" id="IPR028460">
    <property type="entry name" value="Tbh/DBH"/>
</dbReference>
<evidence type="ECO:0000313" key="17">
    <source>
        <dbReference type="RefSeq" id="XP_035825847.1"/>
    </source>
</evidence>
<dbReference type="InterPro" id="IPR024548">
    <property type="entry name" value="Cu2_monoox_C"/>
</dbReference>
<comment type="cofactor">
    <cofactor evidence="1">
        <name>Cu(2+)</name>
        <dbReference type="ChEBI" id="CHEBI:29036"/>
    </cofactor>
</comment>